<gene>
    <name evidence="4" type="ORF">TOT_010001211</name>
</gene>
<feature type="compositionally biased region" description="Low complexity" evidence="2">
    <location>
        <begin position="320"/>
        <end position="331"/>
    </location>
</feature>
<feature type="compositionally biased region" description="Polar residues" evidence="2">
    <location>
        <begin position="93"/>
        <end position="108"/>
    </location>
</feature>
<evidence type="ECO:0000256" key="1">
    <source>
        <dbReference type="SAM" id="Coils"/>
    </source>
</evidence>
<reference evidence="4 5" key="1">
    <citation type="journal article" date="2012" name="MBio">
        <title>Comparative genome analysis of three eukaryotic parasites with differing abilities to transform leukocytes reveals key mediators of Theileria-induced leukocyte transformation.</title>
        <authorList>
            <person name="Hayashida K."/>
            <person name="Hara Y."/>
            <person name="Abe T."/>
            <person name="Yamasaki C."/>
            <person name="Toyoda A."/>
            <person name="Kosuge T."/>
            <person name="Suzuki Y."/>
            <person name="Sato Y."/>
            <person name="Kawashima S."/>
            <person name="Katayama T."/>
            <person name="Wakaguri H."/>
            <person name="Inoue N."/>
            <person name="Homma K."/>
            <person name="Tada-Umezaki M."/>
            <person name="Yagi Y."/>
            <person name="Fujii Y."/>
            <person name="Habara T."/>
            <person name="Kanehisa M."/>
            <person name="Watanabe H."/>
            <person name="Ito K."/>
            <person name="Gojobori T."/>
            <person name="Sugawara H."/>
            <person name="Imanishi T."/>
            <person name="Weir W."/>
            <person name="Gardner M."/>
            <person name="Pain A."/>
            <person name="Shiels B."/>
            <person name="Hattori M."/>
            <person name="Nene V."/>
            <person name="Sugimoto C."/>
        </authorList>
    </citation>
    <scope>NUCLEOTIDE SEQUENCE [LARGE SCALE GENOMIC DNA]</scope>
    <source>
        <strain evidence="4 5">Shintoku</strain>
    </source>
</reference>
<keyword evidence="5" id="KW-1185">Reference proteome</keyword>
<dbReference type="RefSeq" id="XP_009688954.1">
    <property type="nucleotide sequence ID" value="XM_009690659.1"/>
</dbReference>
<dbReference type="VEuPathDB" id="PiroplasmaDB:TOT_010001211"/>
<dbReference type="EMBL" id="AP011946">
    <property type="protein sequence ID" value="BAM38653.1"/>
    <property type="molecule type" value="Genomic_DNA"/>
</dbReference>
<proteinExistence type="predicted"/>
<evidence type="ECO:0008006" key="6">
    <source>
        <dbReference type="Google" id="ProtNLM"/>
    </source>
</evidence>
<feature type="compositionally biased region" description="Polar residues" evidence="2">
    <location>
        <begin position="300"/>
        <end position="310"/>
    </location>
</feature>
<feature type="region of interest" description="Disordered" evidence="2">
    <location>
        <begin position="93"/>
        <end position="153"/>
    </location>
</feature>
<evidence type="ECO:0000313" key="4">
    <source>
        <dbReference type="EMBL" id="BAM38653.1"/>
    </source>
</evidence>
<keyword evidence="1" id="KW-0175">Coiled coil</keyword>
<protein>
    <recommendedName>
        <fullName evidence="6">Merozoite surface protein 3</fullName>
    </recommendedName>
</protein>
<dbReference type="Proteomes" id="UP000003786">
    <property type="component" value="Chromosome 1"/>
</dbReference>
<organism evidence="4 5">
    <name type="scientific">Theileria orientalis strain Shintoku</name>
    <dbReference type="NCBI Taxonomy" id="869250"/>
    <lineage>
        <taxon>Eukaryota</taxon>
        <taxon>Sar</taxon>
        <taxon>Alveolata</taxon>
        <taxon>Apicomplexa</taxon>
        <taxon>Aconoidasida</taxon>
        <taxon>Piroplasmida</taxon>
        <taxon>Theileriidae</taxon>
        <taxon>Theileria</taxon>
    </lineage>
</organism>
<dbReference type="GeneID" id="20714010"/>
<evidence type="ECO:0000256" key="2">
    <source>
        <dbReference type="SAM" id="MobiDB-lite"/>
    </source>
</evidence>
<evidence type="ECO:0000256" key="3">
    <source>
        <dbReference type="SAM" id="SignalP"/>
    </source>
</evidence>
<feature type="compositionally biased region" description="Basic and acidic residues" evidence="2">
    <location>
        <begin position="342"/>
        <end position="353"/>
    </location>
</feature>
<feature type="coiled-coil region" evidence="1">
    <location>
        <begin position="167"/>
        <end position="198"/>
    </location>
</feature>
<feature type="compositionally biased region" description="Acidic residues" evidence="2">
    <location>
        <begin position="354"/>
        <end position="377"/>
    </location>
</feature>
<dbReference type="OMA" id="EYIIDGY"/>
<feature type="compositionally biased region" description="Acidic residues" evidence="2">
    <location>
        <begin position="332"/>
        <end position="341"/>
    </location>
</feature>
<feature type="compositionally biased region" description="Low complexity" evidence="2">
    <location>
        <begin position="394"/>
        <end position="405"/>
    </location>
</feature>
<dbReference type="OrthoDB" id="365958at2759"/>
<sequence length="458" mass="50954">MILNNYIIFLLLLRCVFVYCKNHTTYTLNPNSSQLKLLSLPKEAMFLGDLHKSSNKNRSRKKINTHFLHENPNDENGEDYYNYEQEVQILSPGQSNLNSEDSYNSSGGPSDDNGPRSNYQPDFQGQSQPENGFLDESSSQPLNNQQDTDQVEENKKIVDDIAKEEHMKEMNTNAGQMLDSAKQAKEKADELLNKFKQGQYTTETNKHSMPKDEAGNIIITNTTTTPAPKHEEEKVDPLKSIRDATLSLFERAKHKNLPVSDPGHLSTPEQIYAALNSLEYIIDGYRYSKIDVKDAKNQENNIADSGSTSDVGEGDSQLVSSDDSNTSSSNGGDEEEEENIMDPDRFLQVKHKDDDDEEEEGEGGEDSNDENEEDDKDEDFHRDESEEGGELSDENGSGEASAYEGAGKGARESKGAALTPQQAVEDLKEVLAKLTSVLEQVVIDSVGVRNVIVKSESH</sequence>
<feature type="signal peptide" evidence="3">
    <location>
        <begin position="1"/>
        <end position="20"/>
    </location>
</feature>
<dbReference type="eggNOG" id="ENOG502QXGI">
    <property type="taxonomic scope" value="Eukaryota"/>
</dbReference>
<keyword evidence="3" id="KW-0732">Signal</keyword>
<feature type="region of interest" description="Disordered" evidence="2">
    <location>
        <begin position="300"/>
        <end position="419"/>
    </location>
</feature>
<dbReference type="AlphaFoldDB" id="J7M870"/>
<name>J7M870_THEOR</name>
<feature type="chain" id="PRO_5003795821" description="Merozoite surface protein 3" evidence="3">
    <location>
        <begin position="21"/>
        <end position="458"/>
    </location>
</feature>
<feature type="compositionally biased region" description="Polar residues" evidence="2">
    <location>
        <begin position="115"/>
        <end position="148"/>
    </location>
</feature>
<dbReference type="KEGG" id="tot:TOT_010001211"/>
<evidence type="ECO:0000313" key="5">
    <source>
        <dbReference type="Proteomes" id="UP000003786"/>
    </source>
</evidence>
<accession>J7M870</accession>